<dbReference type="RefSeq" id="WP_094499536.1">
    <property type="nucleotide sequence ID" value="NZ_CAWNHI010000001.1"/>
</dbReference>
<dbReference type="InterPro" id="IPR018356">
    <property type="entry name" value="Tscrpt_reg_HTH_DeoR_CS"/>
</dbReference>
<dbReference type="Gene3D" id="1.10.10.10">
    <property type="entry name" value="Winged helix-like DNA-binding domain superfamily/Winged helix DNA-binding domain"/>
    <property type="match status" value="1"/>
</dbReference>
<dbReference type="InterPro" id="IPR036388">
    <property type="entry name" value="WH-like_DNA-bd_sf"/>
</dbReference>
<dbReference type="Pfam" id="PF00455">
    <property type="entry name" value="DeoRC"/>
    <property type="match status" value="1"/>
</dbReference>
<dbReference type="KEGG" id="vqi:CCZ37_00890"/>
<dbReference type="SMART" id="SM00420">
    <property type="entry name" value="HTH_DEOR"/>
    <property type="match status" value="1"/>
</dbReference>
<evidence type="ECO:0000313" key="5">
    <source>
        <dbReference type="EMBL" id="ASU21271.1"/>
    </source>
</evidence>
<dbReference type="SUPFAM" id="SSF46785">
    <property type="entry name" value="Winged helix' DNA-binding domain"/>
    <property type="match status" value="1"/>
</dbReference>
<dbReference type="SUPFAM" id="SSF100950">
    <property type="entry name" value="NagB/RpiA/CoA transferase-like"/>
    <property type="match status" value="1"/>
</dbReference>
<dbReference type="PROSITE" id="PS00894">
    <property type="entry name" value="HTH_DEOR_1"/>
    <property type="match status" value="1"/>
</dbReference>
<evidence type="ECO:0000256" key="3">
    <source>
        <dbReference type="ARBA" id="ARBA00023163"/>
    </source>
</evidence>
<dbReference type="AlphaFoldDB" id="A0A223MUP4"/>
<keyword evidence="6" id="KW-1185">Reference proteome</keyword>
<reference evidence="5 6" key="1">
    <citation type="submission" date="2017-08" db="EMBL/GenBank/DDBJ databases">
        <title>The Vibrio qinghaiensis sp.-Q67 is a luminous bacteria isolated firstly from Qinghai lake, Qinghai province, China, which has been proved to be very sensitive to detect environmental and food pollutants. Therefore, complete genome analysis of V. qinghaiensis sp.-Q67 highlights the potential application of this strain on detection of hazards in the contaminated environments.</title>
        <authorList>
            <person name="Gong L."/>
        </authorList>
    </citation>
    <scope>NUCLEOTIDE SEQUENCE [LARGE SCALE GENOMIC DNA]</scope>
    <source>
        <strain evidence="5 6">Q67</strain>
    </source>
</reference>
<proteinExistence type="predicted"/>
<keyword evidence="2" id="KW-0238">DNA-binding</keyword>
<dbReference type="InterPro" id="IPR014036">
    <property type="entry name" value="DeoR-like_C"/>
</dbReference>
<dbReference type="PRINTS" id="PR00037">
    <property type="entry name" value="HTHLACR"/>
</dbReference>
<dbReference type="InterPro" id="IPR001034">
    <property type="entry name" value="DeoR_HTH"/>
</dbReference>
<dbReference type="PROSITE" id="PS51000">
    <property type="entry name" value="HTH_DEOR_2"/>
    <property type="match status" value="1"/>
</dbReference>
<evidence type="ECO:0000256" key="2">
    <source>
        <dbReference type="ARBA" id="ARBA00023125"/>
    </source>
</evidence>
<dbReference type="EMBL" id="CP022741">
    <property type="protein sequence ID" value="ASU21271.1"/>
    <property type="molecule type" value="Genomic_DNA"/>
</dbReference>
<feature type="domain" description="HTH deoR-type" evidence="4">
    <location>
        <begin position="10"/>
        <end position="65"/>
    </location>
</feature>
<evidence type="ECO:0000256" key="1">
    <source>
        <dbReference type="ARBA" id="ARBA00023015"/>
    </source>
</evidence>
<organism evidence="5 6">
    <name type="scientific">Vibrio qinghaiensis</name>
    <dbReference type="NCBI Taxonomy" id="2025808"/>
    <lineage>
        <taxon>Bacteria</taxon>
        <taxon>Pseudomonadati</taxon>
        <taxon>Pseudomonadota</taxon>
        <taxon>Gammaproteobacteria</taxon>
        <taxon>Vibrionales</taxon>
        <taxon>Vibrionaceae</taxon>
        <taxon>Vibrio</taxon>
    </lineage>
</organism>
<dbReference type="InterPro" id="IPR036390">
    <property type="entry name" value="WH_DNA-bd_sf"/>
</dbReference>
<keyword evidence="1" id="KW-0805">Transcription regulation</keyword>
<dbReference type="InterPro" id="IPR050313">
    <property type="entry name" value="Carb_Metab_HTH_regulators"/>
</dbReference>
<dbReference type="SMART" id="SM01134">
    <property type="entry name" value="DeoRC"/>
    <property type="match status" value="1"/>
</dbReference>
<sequence length="236" mass="27024">MDDLFRNSKVKSRREKILSIIDELGAVNTKELSEYFNVSNHTIRRDLNFLSKQLDLKRYHGGAKCVNSLMVKCKNNYRSRIKIGNEISALLFKGSKVYIDSHYIRETFVGLLPDFNLKIVTNDIYIYHLISDKEHISMLMLGGCVGQFGCDCNHANAINSSFFDDVDIAVVEVDYIDSDGYILSKCSSQATRQRLALENAKYKYVIYKPRNNPISSEYIYNVYSIGKIGNLTEIIK</sequence>
<dbReference type="PANTHER" id="PTHR30363:SF44">
    <property type="entry name" value="AGA OPERON TRANSCRIPTIONAL REPRESSOR-RELATED"/>
    <property type="match status" value="1"/>
</dbReference>
<dbReference type="InterPro" id="IPR037171">
    <property type="entry name" value="NagB/RpiA_transferase-like"/>
</dbReference>
<dbReference type="GO" id="GO:0003700">
    <property type="term" value="F:DNA-binding transcription factor activity"/>
    <property type="evidence" value="ECO:0007669"/>
    <property type="project" value="InterPro"/>
</dbReference>
<dbReference type="Proteomes" id="UP000215148">
    <property type="component" value="Chromosome 1"/>
</dbReference>
<evidence type="ECO:0000313" key="6">
    <source>
        <dbReference type="Proteomes" id="UP000215148"/>
    </source>
</evidence>
<dbReference type="PANTHER" id="PTHR30363">
    <property type="entry name" value="HTH-TYPE TRANSCRIPTIONAL REGULATOR SRLR-RELATED"/>
    <property type="match status" value="1"/>
</dbReference>
<keyword evidence="3" id="KW-0804">Transcription</keyword>
<evidence type="ECO:0000259" key="4">
    <source>
        <dbReference type="PROSITE" id="PS51000"/>
    </source>
</evidence>
<protein>
    <recommendedName>
        <fullName evidence="4">HTH deoR-type domain-containing protein</fullName>
    </recommendedName>
</protein>
<name>A0A223MUP4_9VIBR</name>
<dbReference type="GO" id="GO:0003677">
    <property type="term" value="F:DNA binding"/>
    <property type="evidence" value="ECO:0007669"/>
    <property type="project" value="UniProtKB-KW"/>
</dbReference>
<dbReference type="Pfam" id="PF08220">
    <property type="entry name" value="HTH_DeoR"/>
    <property type="match status" value="1"/>
</dbReference>
<accession>A0A223MUP4</accession>
<gene>
    <name evidence="5" type="ORF">CCZ37_00890</name>
</gene>